<dbReference type="GO" id="GO:0006816">
    <property type="term" value="P:calcium ion transport"/>
    <property type="evidence" value="ECO:0007669"/>
    <property type="project" value="TreeGrafter"/>
</dbReference>
<keyword evidence="5" id="KW-0472">Membrane</keyword>
<evidence type="ECO:0000256" key="5">
    <source>
        <dbReference type="ARBA" id="ARBA00023136"/>
    </source>
</evidence>
<dbReference type="EMBL" id="JABBNU010000006">
    <property type="protein sequence ID" value="NMM48810.1"/>
    <property type="molecule type" value="Genomic_DNA"/>
</dbReference>
<keyword evidence="2" id="KW-0812">Transmembrane</keyword>
<evidence type="ECO:0000256" key="3">
    <source>
        <dbReference type="ARBA" id="ARBA00022737"/>
    </source>
</evidence>
<dbReference type="PANTHER" id="PTHR46730:SF1">
    <property type="entry name" value="PLAT DOMAIN-CONTAINING PROTEIN"/>
    <property type="match status" value="1"/>
</dbReference>
<evidence type="ECO:0000259" key="6">
    <source>
        <dbReference type="PROSITE" id="PS50093"/>
    </source>
</evidence>
<sequence>MRNYFVVILFLVVFSNEVISQCEDLNFDTPEIVCINEVFEISSTDQQYHYSIDYSAGDFLNGQLNTDFILNDNEFYRARSLKIVKDGSNYVGFAISQTSNKIIRLNFGPSLENVPKISYIDNNQGLLSGPFGFDLLEVDGIWFMLIANTTKNNILKVKFNQGLDSNDLSISEVNVQTPVNSPNDIKFIKYDGKNIYVAVTGNEELLIIDFQNGIANDPLSNKYSLTGHTLRGIDFINLCGTYTGYVLSYSKNQLLKLDFGSDLMSQPEVNKINLSGSQLYFPASIDIKYEIGGYFAFIQGALGNTYRVKIGDDISKSNLTNEELNLPTSDQGFSLEVIQDNSEWYLFVIDLKSRQLVRVSYDSPNTAEKSFIDQNGFKINSFDFAGRKYLIFKYLNGNGDVEYKIDSIDVGKDISPQVSIKMDSLNCIGTNVELSGYPDNSVDSWQWQFGDGNSSSGQNVVHQYQADGSYPIRLDVANSVTGCKNIVFDTVMIFPKPVADFGYSENLICSNNTVSFVNSSVLEGAEGNERFSWFVDELKISEDENLDYKFVSSGFHEVKLITSIPGCSDSASIQVEVNEGPKANFTFKEECEDSFISFSDKSSGVNILSRLWSFGNGDMATNLNPKIYYKEDGYYAISLKVLSENGCENIKYDTLKVHDNPVPSFVSSLLCENVPVQFNDETKINEDEIVSWKWTINNELASSSKRPSLTFDSSGKYQIGLTVKSQFGCESVVIRDVTISDTPNVDFEIENACSDSYVSFLDNSSVGEDSIKSWLWTIDGKEYLSEDVKRFYSNVGEYYASLRVVSSNLCVNEITKTFNIGQSPISAFSYENPCEGEESNFISEANDVVGYHWIFDNQVVKEGSLVNWTFSKAGNHNVSHVVVSDNGCTDTLTKIVDINKVPEIEFSVANKVGGAPFLVSFDNNSKYAESFIWDLEGDGKVKSNIEKPTHLYEFRGNYKVSLTGISPDGCESTGYINLSVVNPEVDLQISSIELVNNQEGKFLSIEIRNNGNTREENVIVELDLGNGELINKVVPFPIEIGSNNYYLFPVNDEILNDNKTLCANLSFGSESNDLNPSNNRLCLYLNDHTINAYFSKNPSADNAFILLSSKVNSEAQVSVFSYSGAILYDREYNLITGMNHLMFEAEKLSPGVYPISIVVDGQKIVLKFIKQ</sequence>
<dbReference type="NCBIfam" id="TIGR04183">
    <property type="entry name" value="Por_Secre_tail"/>
    <property type="match status" value="1"/>
</dbReference>
<feature type="domain" description="PKD" evidence="6">
    <location>
        <begin position="435"/>
        <end position="480"/>
    </location>
</feature>
<reference evidence="7 8" key="1">
    <citation type="submission" date="2020-04" db="EMBL/GenBank/DDBJ databases">
        <title>Flammeovirgaceae bacterium KN852 isolated from deep sea.</title>
        <authorList>
            <person name="Zhang D.-C."/>
        </authorList>
    </citation>
    <scope>NUCLEOTIDE SEQUENCE [LARGE SCALE GENOMIC DNA]</scope>
    <source>
        <strain evidence="7 8">KN852</strain>
    </source>
</reference>
<dbReference type="Proteomes" id="UP000559010">
    <property type="component" value="Unassembled WGS sequence"/>
</dbReference>
<proteinExistence type="predicted"/>
<feature type="domain" description="PKD" evidence="6">
    <location>
        <begin position="930"/>
        <end position="980"/>
    </location>
</feature>
<dbReference type="Gene3D" id="2.60.40.10">
    <property type="entry name" value="Immunoglobulins"/>
    <property type="match status" value="7"/>
</dbReference>
<keyword evidence="8" id="KW-1185">Reference proteome</keyword>
<dbReference type="SUPFAM" id="SSF49299">
    <property type="entry name" value="PKD domain"/>
    <property type="match status" value="5"/>
</dbReference>
<protein>
    <submittedName>
        <fullName evidence="7">PKD domain-containing protein</fullName>
    </submittedName>
</protein>
<dbReference type="InterPro" id="IPR013783">
    <property type="entry name" value="Ig-like_fold"/>
</dbReference>
<dbReference type="Pfam" id="PF18911">
    <property type="entry name" value="PKD_4"/>
    <property type="match status" value="3"/>
</dbReference>
<dbReference type="InterPro" id="IPR035986">
    <property type="entry name" value="PKD_dom_sf"/>
</dbReference>
<organism evidence="7 8">
    <name type="scientific">Marinigracilibium pacificum</name>
    <dbReference type="NCBI Taxonomy" id="2729599"/>
    <lineage>
        <taxon>Bacteria</taxon>
        <taxon>Pseudomonadati</taxon>
        <taxon>Bacteroidota</taxon>
        <taxon>Cytophagia</taxon>
        <taxon>Cytophagales</taxon>
        <taxon>Flammeovirgaceae</taxon>
        <taxon>Marinigracilibium</taxon>
    </lineage>
</organism>
<dbReference type="InterPro" id="IPR000601">
    <property type="entry name" value="PKD_dom"/>
</dbReference>
<dbReference type="SMART" id="SM00089">
    <property type="entry name" value="PKD"/>
    <property type="match status" value="7"/>
</dbReference>
<evidence type="ECO:0000256" key="2">
    <source>
        <dbReference type="ARBA" id="ARBA00022692"/>
    </source>
</evidence>
<dbReference type="AlphaFoldDB" id="A0A848J2P2"/>
<dbReference type="GO" id="GO:0005261">
    <property type="term" value="F:monoatomic cation channel activity"/>
    <property type="evidence" value="ECO:0007669"/>
    <property type="project" value="TreeGrafter"/>
</dbReference>
<keyword evidence="4" id="KW-1133">Transmembrane helix</keyword>
<feature type="domain" description="PKD" evidence="6">
    <location>
        <begin position="687"/>
        <end position="739"/>
    </location>
</feature>
<name>A0A848J2P2_9BACT</name>
<keyword evidence="3" id="KW-0677">Repeat</keyword>
<accession>A0A848J2P2</accession>
<evidence type="ECO:0000256" key="1">
    <source>
        <dbReference type="ARBA" id="ARBA00004141"/>
    </source>
</evidence>
<feature type="domain" description="PKD" evidence="6">
    <location>
        <begin position="596"/>
        <end position="646"/>
    </location>
</feature>
<evidence type="ECO:0000313" key="8">
    <source>
        <dbReference type="Proteomes" id="UP000559010"/>
    </source>
</evidence>
<dbReference type="InterPro" id="IPR026444">
    <property type="entry name" value="Secre_tail"/>
</dbReference>
<dbReference type="RefSeq" id="WP_169681137.1">
    <property type="nucleotide sequence ID" value="NZ_JABBNU010000006.1"/>
</dbReference>
<dbReference type="GO" id="GO:0005886">
    <property type="term" value="C:plasma membrane"/>
    <property type="evidence" value="ECO:0007669"/>
    <property type="project" value="TreeGrafter"/>
</dbReference>
<evidence type="ECO:0000256" key="4">
    <source>
        <dbReference type="ARBA" id="ARBA00022989"/>
    </source>
</evidence>
<dbReference type="InterPro" id="IPR022409">
    <property type="entry name" value="PKD/Chitinase_dom"/>
</dbReference>
<dbReference type="CDD" id="cd00146">
    <property type="entry name" value="PKD"/>
    <property type="match status" value="4"/>
</dbReference>
<gene>
    <name evidence="7" type="ORF">HH304_10400</name>
</gene>
<dbReference type="PROSITE" id="PS50093">
    <property type="entry name" value="PKD"/>
    <property type="match status" value="4"/>
</dbReference>
<evidence type="ECO:0000313" key="7">
    <source>
        <dbReference type="EMBL" id="NMM48810.1"/>
    </source>
</evidence>
<dbReference type="SUPFAM" id="SSF101898">
    <property type="entry name" value="NHL repeat"/>
    <property type="match status" value="1"/>
</dbReference>
<comment type="caution">
    <text evidence="7">The sequence shown here is derived from an EMBL/GenBank/DDBJ whole genome shotgun (WGS) entry which is preliminary data.</text>
</comment>
<dbReference type="PANTHER" id="PTHR46730">
    <property type="entry name" value="POLYCYSTIN-1"/>
    <property type="match status" value="1"/>
</dbReference>
<comment type="subcellular location">
    <subcellularLocation>
        <location evidence="1">Membrane</location>
        <topology evidence="1">Multi-pass membrane protein</topology>
    </subcellularLocation>
</comment>